<sequence>MQRRRTAMKKIETGAARPETFPEQWPGQCEVFSHLEYACGIPSILYAVTTYKENGLGNVCCGAWASFPGDGGGFYALVPLPASTHTLANIRRTGEFCVNFLPVRHFDALMRTVRQNGMEDDEFTEGGFTPEPARTVGAPRIAESFLTLECRAERIEALSDSGRMMLVKGRVLNAVSAPDHAQGVDKRYGPEGFVLNINEPRNLLAHHSDAPSALATLHVEREYQ</sequence>
<evidence type="ECO:0000256" key="1">
    <source>
        <dbReference type="ARBA" id="ARBA00001917"/>
    </source>
</evidence>
<proteinExistence type="inferred from homology"/>
<evidence type="ECO:0000256" key="3">
    <source>
        <dbReference type="ARBA" id="ARBA00022643"/>
    </source>
</evidence>
<dbReference type="InterPro" id="IPR012349">
    <property type="entry name" value="Split_barrel_FMN-bd"/>
</dbReference>
<gene>
    <name evidence="6" type="ORF">FYJ76_16400</name>
    <name evidence="7" type="ORF">GMD52_05860</name>
</gene>
<keyword evidence="3" id="KW-0288">FMN</keyword>
<evidence type="ECO:0000256" key="4">
    <source>
        <dbReference type="ARBA" id="ARBA00038054"/>
    </source>
</evidence>
<dbReference type="SMART" id="SM00903">
    <property type="entry name" value="Flavin_Reduct"/>
    <property type="match status" value="1"/>
</dbReference>
<dbReference type="Gene3D" id="2.30.110.10">
    <property type="entry name" value="Electron Transport, Fmn-binding Protein, Chain A"/>
    <property type="match status" value="1"/>
</dbReference>
<comment type="caution">
    <text evidence="6">The sequence shown here is derived from an EMBL/GenBank/DDBJ whole genome shotgun (WGS) entry which is preliminary data.</text>
</comment>
<accession>A0A6I2UBG2</accession>
<dbReference type="PANTHER" id="PTHR33798:SF5">
    <property type="entry name" value="FLAVIN REDUCTASE LIKE DOMAIN-CONTAINING PROTEIN"/>
    <property type="match status" value="1"/>
</dbReference>
<dbReference type="EMBL" id="VUNJ01000029">
    <property type="protein sequence ID" value="MST93494.1"/>
    <property type="molecule type" value="Genomic_DNA"/>
</dbReference>
<dbReference type="Pfam" id="PF01613">
    <property type="entry name" value="Flavin_Reduct"/>
    <property type="match status" value="1"/>
</dbReference>
<evidence type="ECO:0000313" key="8">
    <source>
        <dbReference type="Proteomes" id="UP000431913"/>
    </source>
</evidence>
<organism evidence="6 8">
    <name type="scientific">Ruthenibacterium lactatiformans</name>
    <dbReference type="NCBI Taxonomy" id="1550024"/>
    <lineage>
        <taxon>Bacteria</taxon>
        <taxon>Bacillati</taxon>
        <taxon>Bacillota</taxon>
        <taxon>Clostridia</taxon>
        <taxon>Eubacteriales</taxon>
        <taxon>Oscillospiraceae</taxon>
        <taxon>Ruthenibacterium</taxon>
    </lineage>
</organism>
<evidence type="ECO:0000313" key="6">
    <source>
        <dbReference type="EMBL" id="MST93494.1"/>
    </source>
</evidence>
<protein>
    <recommendedName>
        <fullName evidence="5">Flavin reductase like domain-containing protein</fullName>
    </recommendedName>
</protein>
<evidence type="ECO:0000256" key="2">
    <source>
        <dbReference type="ARBA" id="ARBA00022630"/>
    </source>
</evidence>
<evidence type="ECO:0000313" key="9">
    <source>
        <dbReference type="Proteomes" id="UP000449193"/>
    </source>
</evidence>
<dbReference type="Proteomes" id="UP000449193">
    <property type="component" value="Unassembled WGS sequence"/>
</dbReference>
<feature type="domain" description="Flavin reductase like" evidence="5">
    <location>
        <begin position="38"/>
        <end position="190"/>
    </location>
</feature>
<dbReference type="Proteomes" id="UP000431913">
    <property type="component" value="Unassembled WGS sequence"/>
</dbReference>
<dbReference type="AlphaFoldDB" id="A0A6I2UBG2"/>
<dbReference type="GO" id="GO:0016646">
    <property type="term" value="F:oxidoreductase activity, acting on the CH-NH group of donors, NAD or NADP as acceptor"/>
    <property type="evidence" value="ECO:0007669"/>
    <property type="project" value="UniProtKB-ARBA"/>
</dbReference>
<dbReference type="EMBL" id="WMZR01000006">
    <property type="protein sequence ID" value="MTS51060.1"/>
    <property type="molecule type" value="Genomic_DNA"/>
</dbReference>
<dbReference type="SUPFAM" id="SSF50475">
    <property type="entry name" value="FMN-binding split barrel"/>
    <property type="match status" value="1"/>
</dbReference>
<dbReference type="InterPro" id="IPR002563">
    <property type="entry name" value="Flavin_Rdtase-like_dom"/>
</dbReference>
<keyword evidence="2" id="KW-0285">Flavoprotein</keyword>
<evidence type="ECO:0000313" key="7">
    <source>
        <dbReference type="EMBL" id="MTS51060.1"/>
    </source>
</evidence>
<evidence type="ECO:0000259" key="5">
    <source>
        <dbReference type="SMART" id="SM00903"/>
    </source>
</evidence>
<comment type="similarity">
    <text evidence="4">Belongs to the flavoredoxin family.</text>
</comment>
<dbReference type="PANTHER" id="PTHR33798">
    <property type="entry name" value="FLAVOPROTEIN OXYGENASE"/>
    <property type="match status" value="1"/>
</dbReference>
<reference evidence="7 9" key="1">
    <citation type="journal article" date="2019" name="Nat. Med.">
        <title>A library of human gut bacterial isolates paired with longitudinal multiomics data enables mechanistic microbiome research.</title>
        <authorList>
            <person name="Poyet M."/>
            <person name="Groussin M."/>
            <person name="Gibbons S.M."/>
            <person name="Avila-Pacheco J."/>
            <person name="Jiang X."/>
            <person name="Kearney S.M."/>
            <person name="Perrotta A.R."/>
            <person name="Berdy B."/>
            <person name="Zhao S."/>
            <person name="Lieberman T.D."/>
            <person name="Swanson P.K."/>
            <person name="Smith M."/>
            <person name="Roesemann S."/>
            <person name="Alexander J.E."/>
            <person name="Rich S.A."/>
            <person name="Livny J."/>
            <person name="Vlamakis H."/>
            <person name="Clish C."/>
            <person name="Bullock K."/>
            <person name="Deik A."/>
            <person name="Scott J."/>
            <person name="Pierce K.A."/>
            <person name="Xavier R.J."/>
            <person name="Alm E.J."/>
        </authorList>
    </citation>
    <scope>NUCLEOTIDE SEQUENCE [LARGE SCALE GENOMIC DNA]</scope>
    <source>
        <strain evidence="7 9">BIOML-A7</strain>
    </source>
</reference>
<dbReference type="GO" id="GO:0010181">
    <property type="term" value="F:FMN binding"/>
    <property type="evidence" value="ECO:0007669"/>
    <property type="project" value="InterPro"/>
</dbReference>
<reference evidence="6 8" key="2">
    <citation type="submission" date="2019-08" db="EMBL/GenBank/DDBJ databases">
        <title>In-depth cultivation of the pig gut microbiome towards novel bacterial diversity and tailored functional studies.</title>
        <authorList>
            <person name="Wylensek D."/>
            <person name="Hitch T.C.A."/>
            <person name="Clavel T."/>
        </authorList>
    </citation>
    <scope>NUCLEOTIDE SEQUENCE [LARGE SCALE GENOMIC DNA]</scope>
    <source>
        <strain evidence="6 8">WCA3-601-WT-6J</strain>
    </source>
</reference>
<name>A0A6I2UBG2_9FIRM</name>
<comment type="cofactor">
    <cofactor evidence="1">
        <name>FMN</name>
        <dbReference type="ChEBI" id="CHEBI:58210"/>
    </cofactor>
</comment>